<organism evidence="6 7">
    <name type="scientific">Paracoccus rhizosphaerae</name>
    <dbReference type="NCBI Taxonomy" id="1133347"/>
    <lineage>
        <taxon>Bacteria</taxon>
        <taxon>Pseudomonadati</taxon>
        <taxon>Pseudomonadota</taxon>
        <taxon>Alphaproteobacteria</taxon>
        <taxon>Rhodobacterales</taxon>
        <taxon>Paracoccaceae</taxon>
        <taxon>Paracoccus</taxon>
    </lineage>
</organism>
<dbReference type="SUPFAM" id="SSF53098">
    <property type="entry name" value="Ribonuclease H-like"/>
    <property type="match status" value="1"/>
</dbReference>
<keyword evidence="4" id="KW-0812">Transmembrane</keyword>
<feature type="transmembrane region" description="Helical" evidence="4">
    <location>
        <begin position="39"/>
        <end position="62"/>
    </location>
</feature>
<feature type="transmembrane region" description="Helical" evidence="4">
    <location>
        <begin position="12"/>
        <end position="33"/>
    </location>
</feature>
<dbReference type="Pfam" id="PF00929">
    <property type="entry name" value="RNase_T"/>
    <property type="match status" value="1"/>
</dbReference>
<proteinExistence type="predicted"/>
<keyword evidence="4" id="KW-0472">Membrane</keyword>
<dbReference type="PANTHER" id="PTHR30231:SF41">
    <property type="entry name" value="DNA POLYMERASE III SUBUNIT EPSILON"/>
    <property type="match status" value="1"/>
</dbReference>
<dbReference type="SUPFAM" id="SSF55785">
    <property type="entry name" value="PYP-like sensor domain (PAS domain)"/>
    <property type="match status" value="1"/>
</dbReference>
<dbReference type="InterPro" id="IPR012337">
    <property type="entry name" value="RNaseH-like_sf"/>
</dbReference>
<dbReference type="Proteomes" id="UP001589795">
    <property type="component" value="Unassembled WGS sequence"/>
</dbReference>
<evidence type="ECO:0000256" key="3">
    <source>
        <dbReference type="ARBA" id="ARBA00049244"/>
    </source>
</evidence>
<protein>
    <recommendedName>
        <fullName evidence="1">DNA-directed DNA polymerase</fullName>
        <ecNumber evidence="1">2.7.7.7</ecNumber>
    </recommendedName>
</protein>
<dbReference type="SMART" id="SM00479">
    <property type="entry name" value="EXOIII"/>
    <property type="match status" value="1"/>
</dbReference>
<dbReference type="NCBIfam" id="TIGR00573">
    <property type="entry name" value="dnaq"/>
    <property type="match status" value="1"/>
</dbReference>
<evidence type="ECO:0000313" key="6">
    <source>
        <dbReference type="EMBL" id="MFC0201775.1"/>
    </source>
</evidence>
<comment type="catalytic activity">
    <reaction evidence="3">
        <text>DNA(n) + a 2'-deoxyribonucleoside 5'-triphosphate = DNA(n+1) + diphosphate</text>
        <dbReference type="Rhea" id="RHEA:22508"/>
        <dbReference type="Rhea" id="RHEA-COMP:17339"/>
        <dbReference type="Rhea" id="RHEA-COMP:17340"/>
        <dbReference type="ChEBI" id="CHEBI:33019"/>
        <dbReference type="ChEBI" id="CHEBI:61560"/>
        <dbReference type="ChEBI" id="CHEBI:173112"/>
        <dbReference type="EC" id="2.7.7.7"/>
    </reaction>
</comment>
<evidence type="ECO:0000256" key="1">
    <source>
        <dbReference type="ARBA" id="ARBA00012417"/>
    </source>
</evidence>
<dbReference type="EMBL" id="JBHLWQ010000146">
    <property type="protein sequence ID" value="MFC0201775.1"/>
    <property type="molecule type" value="Genomic_DNA"/>
</dbReference>
<dbReference type="Gene3D" id="3.30.420.10">
    <property type="entry name" value="Ribonuclease H-like superfamily/Ribonuclease H"/>
    <property type="match status" value="1"/>
</dbReference>
<dbReference type="RefSeq" id="WP_265505712.1">
    <property type="nucleotide sequence ID" value="NZ_JAOTBE010000004.1"/>
</dbReference>
<gene>
    <name evidence="6" type="ORF">ACFFIZ_16035</name>
</gene>
<comment type="caution">
    <text evidence="6">The sequence shown here is derived from an EMBL/GenBank/DDBJ whole genome shotgun (WGS) entry which is preliminary data.</text>
</comment>
<evidence type="ECO:0000313" key="7">
    <source>
        <dbReference type="Proteomes" id="UP001589795"/>
    </source>
</evidence>
<evidence type="ECO:0000259" key="5">
    <source>
        <dbReference type="SMART" id="SM00479"/>
    </source>
</evidence>
<dbReference type="InterPro" id="IPR006054">
    <property type="entry name" value="DnaQ"/>
</dbReference>
<accession>A0ABV6CM12</accession>
<dbReference type="InterPro" id="IPR013520">
    <property type="entry name" value="Ribonucl_H"/>
</dbReference>
<dbReference type="EC" id="2.7.7.7" evidence="1"/>
<dbReference type="GO" id="GO:0004527">
    <property type="term" value="F:exonuclease activity"/>
    <property type="evidence" value="ECO:0007669"/>
    <property type="project" value="UniProtKB-KW"/>
</dbReference>
<sequence length="630" mass="66371">MTTLSLRQRILAMFSGLLALSLVVVGLALWRAGQGGVDALVQAAMLAGFGLAGLVTGLWFLFDRNLARPVETLAGALRTGQAPGPAEAAYLADLGAAAADAARARERSDDALRQAARDHAAEVAREKANLEAILADIGAGAVLTDAEGRVVFYNASAARSLPGLGLDRMLDRHLNADALRAARDRLAAGAQATDLTCASAGGERLSARLRRVDGGQLLILRDHRPPSVPRDAVEALRRHAATLVPMLEVLDGPIPPALARAIRAEGRGLATATRRLSDAVSGPEGAAADVRELVAGLQTTTPLPDLCFRAEAAPLNALLQALDARLRAQGLLAAVGVQPDLPGQMRVALEWQGAPVAVDTLDDWLEDAPDPGQPEISGAEILAAHDTGIWPEAEGGTARLVIPLWLAEARSGDSGVTYDFGLPARRLGSTRLSDLTCVVFDTETTGLEPSDRIVQIAGLRLVRGRRTGERFETLVDPGRPIPPASTKIHGIDDAAVSGAPTLSQALMAFHHFCDDAVLIAHNAPFDMGFLRRAQPETGLQFDNRVLDTVLLSAMIWGQSAVHSLDALSERLGIVIPPEARHTAMGDTIATAEAFLRLIPALAAKGIVTFEDAVAEGRRHRRLIGDANLPG</sequence>
<name>A0ABV6CM12_9RHOB</name>
<feature type="domain" description="Exonuclease" evidence="5">
    <location>
        <begin position="436"/>
        <end position="603"/>
    </location>
</feature>
<dbReference type="PANTHER" id="PTHR30231">
    <property type="entry name" value="DNA POLYMERASE III SUBUNIT EPSILON"/>
    <property type="match status" value="1"/>
</dbReference>
<keyword evidence="4" id="KW-1133">Transmembrane helix</keyword>
<comment type="function">
    <text evidence="2">DNA polymerase III is a complex, multichain enzyme responsible for most of the replicative synthesis in bacteria. The epsilon subunit contain the editing function and is a proofreading 3'-5' exonuclease.</text>
</comment>
<reference evidence="6 7" key="1">
    <citation type="submission" date="2024-09" db="EMBL/GenBank/DDBJ databases">
        <authorList>
            <person name="Sun Q."/>
            <person name="Mori K."/>
        </authorList>
    </citation>
    <scope>NUCLEOTIDE SEQUENCE [LARGE SCALE GENOMIC DNA]</scope>
    <source>
        <strain evidence="6 7">CCM 7904</strain>
    </source>
</reference>
<evidence type="ECO:0000256" key="4">
    <source>
        <dbReference type="SAM" id="Phobius"/>
    </source>
</evidence>
<dbReference type="InterPro" id="IPR035965">
    <property type="entry name" value="PAS-like_dom_sf"/>
</dbReference>
<keyword evidence="6" id="KW-0378">Hydrolase</keyword>
<dbReference type="Gene3D" id="3.30.450.20">
    <property type="entry name" value="PAS domain"/>
    <property type="match status" value="1"/>
</dbReference>
<keyword evidence="7" id="KW-1185">Reference proteome</keyword>
<dbReference type="InterPro" id="IPR036397">
    <property type="entry name" value="RNaseH_sf"/>
</dbReference>
<keyword evidence="6" id="KW-0269">Exonuclease</keyword>
<dbReference type="CDD" id="cd06127">
    <property type="entry name" value="DEDDh"/>
    <property type="match status" value="1"/>
</dbReference>
<keyword evidence="6" id="KW-0540">Nuclease</keyword>
<evidence type="ECO:0000256" key="2">
    <source>
        <dbReference type="ARBA" id="ARBA00025483"/>
    </source>
</evidence>